<dbReference type="Pfam" id="PF01039">
    <property type="entry name" value="Carboxyl_trans"/>
    <property type="match status" value="1"/>
</dbReference>
<dbReference type="EMBL" id="CP046956">
    <property type="protein sequence ID" value="QTM99762.1"/>
    <property type="molecule type" value="Genomic_DNA"/>
</dbReference>
<protein>
    <recommendedName>
        <fullName evidence="1">Acetyl-coenzyme A carboxylase carboxyl transferase subunit beta domain-containing protein</fullName>
    </recommendedName>
</protein>
<dbReference type="SUPFAM" id="SSF52096">
    <property type="entry name" value="ClpP/crotonase"/>
    <property type="match status" value="1"/>
</dbReference>
<evidence type="ECO:0000313" key="3">
    <source>
        <dbReference type="Proteomes" id="UP000665043"/>
    </source>
</evidence>
<dbReference type="RefSeq" id="WP_209364934.1">
    <property type="nucleotide sequence ID" value="NZ_CP046956.1"/>
</dbReference>
<gene>
    <name evidence="2" type="ORF">ERJ70_10905</name>
</gene>
<reference evidence="2 3" key="1">
    <citation type="submission" date="2019-12" db="EMBL/GenBank/DDBJ databases">
        <title>The whole genome sequencing of a strain isolated from a Mars analog, Dalangtan Playa.</title>
        <authorList>
            <person name="Huang T."/>
        </authorList>
    </citation>
    <scope>NUCLEOTIDE SEQUENCE [LARGE SCALE GENOMIC DNA]</scope>
    <source>
        <strain evidence="2 3">DP4-553-S</strain>
    </source>
</reference>
<sequence length="91" mass="10201">MVRRDKRLENTMNGLTIDEDTFVELNPFVDPRVTDFGMADKGAPEGRRALKSTAGRSDHLFAQDFTIYGSALREMHAKKIVAVMDLGVKVM</sequence>
<feature type="domain" description="Acetyl-coenzyme A carboxylase carboxyl transferase subunit beta" evidence="1">
    <location>
        <begin position="10"/>
        <end position="87"/>
    </location>
</feature>
<dbReference type="Gene3D" id="3.90.226.10">
    <property type="entry name" value="2-enoyl-CoA Hydratase, Chain A, domain 1"/>
    <property type="match status" value="1"/>
</dbReference>
<dbReference type="Proteomes" id="UP000665043">
    <property type="component" value="Chromosome"/>
</dbReference>
<keyword evidence="3" id="KW-1185">Reference proteome</keyword>
<evidence type="ECO:0000259" key="1">
    <source>
        <dbReference type="Pfam" id="PF01039"/>
    </source>
</evidence>
<evidence type="ECO:0000313" key="2">
    <source>
        <dbReference type="EMBL" id="QTM99762.1"/>
    </source>
</evidence>
<dbReference type="InterPro" id="IPR029045">
    <property type="entry name" value="ClpP/crotonase-like_dom_sf"/>
</dbReference>
<dbReference type="InterPro" id="IPR034733">
    <property type="entry name" value="AcCoA_carboxyl_beta"/>
</dbReference>
<accession>A0ABX7VZA0</accession>
<name>A0ABX7VZA0_9BACI</name>
<organism evidence="2 3">
    <name type="scientific">Sediminibacillus dalangtanensis</name>
    <dbReference type="NCBI Taxonomy" id="2729421"/>
    <lineage>
        <taxon>Bacteria</taxon>
        <taxon>Bacillati</taxon>
        <taxon>Bacillota</taxon>
        <taxon>Bacilli</taxon>
        <taxon>Bacillales</taxon>
        <taxon>Bacillaceae</taxon>
        <taxon>Sediminibacillus</taxon>
    </lineage>
</organism>
<proteinExistence type="predicted"/>